<dbReference type="EMBL" id="AP004348">
    <property type="protein sequence ID" value="BAC57699.1"/>
    <property type="molecule type" value="Genomic_DNA"/>
</dbReference>
<evidence type="ECO:0000256" key="1">
    <source>
        <dbReference type="SAM" id="MobiDB-lite"/>
    </source>
</evidence>
<gene>
    <name evidence="2" type="primary">P0683C09.113</name>
</gene>
<reference evidence="3" key="2">
    <citation type="journal article" date="2008" name="Nucleic Acids Res.">
        <title>The rice annotation project database (RAP-DB): 2008 update.</title>
        <authorList>
            <consortium name="The rice annotation project (RAP)"/>
        </authorList>
    </citation>
    <scope>GENOME REANNOTATION</scope>
    <source>
        <strain evidence="3">cv. Nipponbare</strain>
    </source>
</reference>
<protein>
    <submittedName>
        <fullName evidence="2">Uncharacterized protein</fullName>
    </submittedName>
</protein>
<sequence length="193" mass="21654">MPAKRTRAAPEWRSTTATALSPTRAQSTFMAPFKFCSDGRPLMRDNGSIGVLADSDPRELRSALRRLLLWPDAPSRSVSIYISIHVGIGTLGSPARAPFFLTVSGRCRCGEERWDSCCVTRGQRARGVPLRPTRTHFARRGECRRGRRTPLRPPPTPASDSWRREMSEGERITSGTTPFFHMCCHIGMPREQK</sequence>
<reference evidence="3" key="1">
    <citation type="journal article" date="2005" name="Nature">
        <title>The map-based sequence of the rice genome.</title>
        <authorList>
            <consortium name="International rice genome sequencing project (IRGSP)"/>
            <person name="Matsumoto T."/>
            <person name="Wu J."/>
            <person name="Kanamori H."/>
            <person name="Katayose Y."/>
            <person name="Fujisawa M."/>
            <person name="Namiki N."/>
            <person name="Mizuno H."/>
            <person name="Yamamoto K."/>
            <person name="Antonio B.A."/>
            <person name="Baba T."/>
            <person name="Sakata K."/>
            <person name="Nagamura Y."/>
            <person name="Aoki H."/>
            <person name="Arikawa K."/>
            <person name="Arita K."/>
            <person name="Bito T."/>
            <person name="Chiden Y."/>
            <person name="Fujitsuka N."/>
            <person name="Fukunaka R."/>
            <person name="Hamada M."/>
            <person name="Harada C."/>
            <person name="Hayashi A."/>
            <person name="Hijishita S."/>
            <person name="Honda M."/>
            <person name="Hosokawa S."/>
            <person name="Ichikawa Y."/>
            <person name="Idonuma A."/>
            <person name="Iijima M."/>
            <person name="Ikeda M."/>
            <person name="Ikeno M."/>
            <person name="Ito K."/>
            <person name="Ito S."/>
            <person name="Ito T."/>
            <person name="Ito Y."/>
            <person name="Ito Y."/>
            <person name="Iwabuchi A."/>
            <person name="Kamiya K."/>
            <person name="Karasawa W."/>
            <person name="Kurita K."/>
            <person name="Katagiri S."/>
            <person name="Kikuta A."/>
            <person name="Kobayashi H."/>
            <person name="Kobayashi N."/>
            <person name="Machita K."/>
            <person name="Maehara T."/>
            <person name="Masukawa M."/>
            <person name="Mizubayashi T."/>
            <person name="Mukai Y."/>
            <person name="Nagasaki H."/>
            <person name="Nagata Y."/>
            <person name="Naito S."/>
            <person name="Nakashima M."/>
            <person name="Nakama Y."/>
            <person name="Nakamichi Y."/>
            <person name="Nakamura M."/>
            <person name="Meguro A."/>
            <person name="Negishi M."/>
            <person name="Ohta I."/>
            <person name="Ohta T."/>
            <person name="Okamoto M."/>
            <person name="Ono N."/>
            <person name="Saji S."/>
            <person name="Sakaguchi M."/>
            <person name="Sakai K."/>
            <person name="Shibata M."/>
            <person name="Shimokawa T."/>
            <person name="Song J."/>
            <person name="Takazaki Y."/>
            <person name="Terasawa K."/>
            <person name="Tsugane M."/>
            <person name="Tsuji K."/>
            <person name="Ueda S."/>
            <person name="Waki K."/>
            <person name="Yamagata H."/>
            <person name="Yamamoto M."/>
            <person name="Yamamoto S."/>
            <person name="Yamane H."/>
            <person name="Yoshiki S."/>
            <person name="Yoshihara R."/>
            <person name="Yukawa K."/>
            <person name="Zhong H."/>
            <person name="Yano M."/>
            <person name="Yuan Q."/>
            <person name="Ouyang S."/>
            <person name="Liu J."/>
            <person name="Jones K.M."/>
            <person name="Gansberger K."/>
            <person name="Moffat K."/>
            <person name="Hill J."/>
            <person name="Bera J."/>
            <person name="Fadrosh D."/>
            <person name="Jin S."/>
            <person name="Johri S."/>
            <person name="Kim M."/>
            <person name="Overton L."/>
            <person name="Reardon M."/>
            <person name="Tsitrin T."/>
            <person name="Vuong H."/>
            <person name="Weaver B."/>
            <person name="Ciecko A."/>
            <person name="Tallon L."/>
            <person name="Jackson J."/>
            <person name="Pai G."/>
            <person name="Aken S.V."/>
            <person name="Utterback T."/>
            <person name="Reidmuller S."/>
            <person name="Feldblyum T."/>
            <person name="Hsiao J."/>
            <person name="Zismann V."/>
            <person name="Iobst S."/>
            <person name="de Vazeille A.R."/>
            <person name="Buell C.R."/>
            <person name="Ying K."/>
            <person name="Li Y."/>
            <person name="Lu T."/>
            <person name="Huang Y."/>
            <person name="Zhao Q."/>
            <person name="Feng Q."/>
            <person name="Zhang L."/>
            <person name="Zhu J."/>
            <person name="Weng Q."/>
            <person name="Mu J."/>
            <person name="Lu Y."/>
            <person name="Fan D."/>
            <person name="Liu Y."/>
            <person name="Guan J."/>
            <person name="Zhang Y."/>
            <person name="Yu S."/>
            <person name="Liu X."/>
            <person name="Zhang Y."/>
            <person name="Hong G."/>
            <person name="Han B."/>
            <person name="Choisne N."/>
            <person name="Demange N."/>
            <person name="Orjeda G."/>
            <person name="Samain S."/>
            <person name="Cattolico L."/>
            <person name="Pelletier E."/>
            <person name="Couloux A."/>
            <person name="Segurens B."/>
            <person name="Wincker P."/>
            <person name="D'Hont A."/>
            <person name="Scarpelli C."/>
            <person name="Weissenbach J."/>
            <person name="Salanoubat M."/>
            <person name="Quetier F."/>
            <person name="Yu Y."/>
            <person name="Kim H.R."/>
            <person name="Rambo T."/>
            <person name="Currie J."/>
            <person name="Collura K."/>
            <person name="Luo M."/>
            <person name="Yang T."/>
            <person name="Ammiraju J.S.S."/>
            <person name="Engler F."/>
            <person name="Soderlund C."/>
            <person name="Wing R.A."/>
            <person name="Palmer L.E."/>
            <person name="de la Bastide M."/>
            <person name="Spiegel L."/>
            <person name="Nascimento L."/>
            <person name="Zutavern T."/>
            <person name="O'Shaughnessy A."/>
            <person name="Dike S."/>
            <person name="Dedhia N."/>
            <person name="Preston R."/>
            <person name="Balija V."/>
            <person name="McCombie W.R."/>
            <person name="Chow T."/>
            <person name="Chen H."/>
            <person name="Chung M."/>
            <person name="Chen C."/>
            <person name="Shaw J."/>
            <person name="Wu H."/>
            <person name="Hsiao K."/>
            <person name="Chao Y."/>
            <person name="Chu M."/>
            <person name="Cheng C."/>
            <person name="Hour A."/>
            <person name="Lee P."/>
            <person name="Lin S."/>
            <person name="Lin Y."/>
            <person name="Liou J."/>
            <person name="Liu S."/>
            <person name="Hsing Y."/>
            <person name="Raghuvanshi S."/>
            <person name="Mohanty A."/>
            <person name="Bharti A.K."/>
            <person name="Gaur A."/>
            <person name="Gupta V."/>
            <person name="Kumar D."/>
            <person name="Ravi V."/>
            <person name="Vij S."/>
            <person name="Kapur A."/>
            <person name="Khurana P."/>
            <person name="Khurana P."/>
            <person name="Khurana J.P."/>
            <person name="Tyagi A.K."/>
            <person name="Gaikwad K."/>
            <person name="Singh A."/>
            <person name="Dalal V."/>
            <person name="Srivastava S."/>
            <person name="Dixit A."/>
            <person name="Pal A.K."/>
            <person name="Ghazi I.A."/>
            <person name="Yadav M."/>
            <person name="Pandit A."/>
            <person name="Bhargava A."/>
            <person name="Sureshbabu K."/>
            <person name="Batra K."/>
            <person name="Sharma T.R."/>
            <person name="Mohapatra T."/>
            <person name="Singh N.K."/>
            <person name="Messing J."/>
            <person name="Nelson A.B."/>
            <person name="Fuks G."/>
            <person name="Kavchok S."/>
            <person name="Keizer G."/>
            <person name="Linton E."/>
            <person name="Llaca V."/>
            <person name="Song R."/>
            <person name="Tanyolac B."/>
            <person name="Young S."/>
            <person name="Ho-Il K."/>
            <person name="Hahn J.H."/>
            <person name="Sangsakoo G."/>
            <person name="Vanavichit A."/>
            <person name="de Mattos Luiz.A.T."/>
            <person name="Zimmer P.D."/>
            <person name="Malone G."/>
            <person name="Dellagostin O."/>
            <person name="de Oliveira A.C."/>
            <person name="Bevan M."/>
            <person name="Bancroft I."/>
            <person name="Minx P."/>
            <person name="Cordum H."/>
            <person name="Wilson R."/>
            <person name="Cheng Z."/>
            <person name="Jin W."/>
            <person name="Jiang J."/>
            <person name="Leong S.A."/>
            <person name="Iwama H."/>
            <person name="Gojobori T."/>
            <person name="Itoh T."/>
            <person name="Niimura Y."/>
            <person name="Fujii Y."/>
            <person name="Habara T."/>
            <person name="Sakai H."/>
            <person name="Sato Y."/>
            <person name="Wilson G."/>
            <person name="Kumar K."/>
            <person name="McCouch S."/>
            <person name="Juretic N."/>
            <person name="Hoen D."/>
            <person name="Wright S."/>
            <person name="Bruskiewich R."/>
            <person name="Bureau T."/>
            <person name="Miyao A."/>
            <person name="Hirochika H."/>
            <person name="Nishikawa T."/>
            <person name="Kadowaki K."/>
            <person name="Sugiura M."/>
            <person name="Burr B."/>
            <person name="Sasaki T."/>
        </authorList>
    </citation>
    <scope>NUCLEOTIDE SEQUENCE [LARGE SCALE GENOMIC DNA]</scope>
    <source>
        <strain evidence="3">cv. Nipponbare</strain>
    </source>
</reference>
<evidence type="ECO:0000313" key="2">
    <source>
        <dbReference type="EMBL" id="BAC57699.1"/>
    </source>
</evidence>
<proteinExistence type="predicted"/>
<accession>Q84ZF1</accession>
<dbReference type="Proteomes" id="UP000000763">
    <property type="component" value="Chromosome 7"/>
</dbReference>
<name>Q84ZF1_ORYSJ</name>
<feature type="region of interest" description="Disordered" evidence="1">
    <location>
        <begin position="143"/>
        <end position="165"/>
    </location>
</feature>
<evidence type="ECO:0000313" key="3">
    <source>
        <dbReference type="Proteomes" id="UP000000763"/>
    </source>
</evidence>
<dbReference type="AlphaFoldDB" id="Q84ZF1"/>
<organism evidence="2 3">
    <name type="scientific">Oryza sativa subsp. japonica</name>
    <name type="common">Rice</name>
    <dbReference type="NCBI Taxonomy" id="39947"/>
    <lineage>
        <taxon>Eukaryota</taxon>
        <taxon>Viridiplantae</taxon>
        <taxon>Streptophyta</taxon>
        <taxon>Embryophyta</taxon>
        <taxon>Tracheophyta</taxon>
        <taxon>Spermatophyta</taxon>
        <taxon>Magnoliopsida</taxon>
        <taxon>Liliopsida</taxon>
        <taxon>Poales</taxon>
        <taxon>Poaceae</taxon>
        <taxon>BOP clade</taxon>
        <taxon>Oryzoideae</taxon>
        <taxon>Oryzeae</taxon>
        <taxon>Oryzinae</taxon>
        <taxon>Oryza</taxon>
        <taxon>Oryza sativa</taxon>
    </lineage>
</organism>